<feature type="domain" description="SusE outer membrane protein" evidence="1">
    <location>
        <begin position="159"/>
        <end position="252"/>
    </location>
</feature>
<reference evidence="2 3" key="1">
    <citation type="submission" date="2018-03" db="EMBL/GenBank/DDBJ databases">
        <title>Cross-interface Injection: A General Nanoliter Liquid Handling Method Applied to Single Cells Genome Amplification Automated Nanoliter Liquid Handling Applied to Single Cell Multiple Displacement Amplification.</title>
        <authorList>
            <person name="Yun J."/>
            <person name="Xu P."/>
            <person name="Xu J."/>
            <person name="Dai X."/>
            <person name="Wang Y."/>
            <person name="Zheng X."/>
            <person name="Cao C."/>
            <person name="Yi Q."/>
            <person name="Zhu Y."/>
            <person name="Wang L."/>
            <person name="Dong Z."/>
            <person name="Huang Y."/>
            <person name="Huang L."/>
            <person name="Du W."/>
        </authorList>
    </citation>
    <scope>NUCLEOTIDE SEQUENCE [LARGE SCALE GENOMIC DNA]</scope>
    <source>
        <strain evidence="2 3">Z-D1-2</strain>
    </source>
</reference>
<dbReference type="Proteomes" id="UP000240608">
    <property type="component" value="Unassembled WGS sequence"/>
</dbReference>
<protein>
    <recommendedName>
        <fullName evidence="1">SusE outer membrane protein domain-containing protein</fullName>
    </recommendedName>
</protein>
<evidence type="ECO:0000313" key="2">
    <source>
        <dbReference type="EMBL" id="PTB97676.1"/>
    </source>
</evidence>
<name>A0A2T4DV84_9BACT</name>
<evidence type="ECO:0000313" key="3">
    <source>
        <dbReference type="Proteomes" id="UP000240608"/>
    </source>
</evidence>
<feature type="domain" description="SusE outer membrane protein" evidence="1">
    <location>
        <begin position="33"/>
        <end position="128"/>
    </location>
</feature>
<dbReference type="Gene3D" id="2.60.40.3620">
    <property type="match status" value="2"/>
</dbReference>
<sequence length="486" mass="54084">MKKLYSIFFLLMVIFTGCEQEDFTGTGLEALEDFQLVTGSETIELRSVYPENELTIEWSVAESGLDSEVLYTWIAFDESSSAEEPLLALPSNNDGKETALTVTFEALDDLLEGLGLSPGETVTLNWTVTADNGDVIKVATPNTITLTRFKDEIAPFGLISAPNQTSIDLQIDNPSAEIIISWDSTYSGFGNTVSYVWEAIKLDGDFSQPLLSLPSNSEGLADELTLTHQTVDQILEAEGLEEGETLTLQWRVVANAGNLTLESNEIFTITFKRFTSVQTKYLVGAATPGGWGWDNPTEIVEVEEGVFQGSLVFNNDAFRVFDVRDDWGSGTNFPDFINQGYTIDDRFENAADGDQNFRFVGSAGEYTFTLDMNAKLIYLDGRESKFMVGAATPSGWNWDEPTVEMIQIKENVWVSVLNFENDTFRFFETEGDWGSGRNFPFYENEGYTIDPKFENALDGDSNFRFVGDPGVYKITLDTINKAIILE</sequence>
<organism evidence="2 3">
    <name type="scientific">Marivirga lumbricoides</name>
    <dbReference type="NCBI Taxonomy" id="1046115"/>
    <lineage>
        <taxon>Bacteria</taxon>
        <taxon>Pseudomonadati</taxon>
        <taxon>Bacteroidota</taxon>
        <taxon>Cytophagia</taxon>
        <taxon>Cytophagales</taxon>
        <taxon>Marivirgaceae</taxon>
        <taxon>Marivirga</taxon>
    </lineage>
</organism>
<dbReference type="GO" id="GO:2001070">
    <property type="term" value="F:starch binding"/>
    <property type="evidence" value="ECO:0007669"/>
    <property type="project" value="InterPro"/>
</dbReference>
<proteinExistence type="predicted"/>
<evidence type="ECO:0000259" key="1">
    <source>
        <dbReference type="Pfam" id="PF14292"/>
    </source>
</evidence>
<gene>
    <name evidence="2" type="ORF">C9994_01865</name>
</gene>
<dbReference type="GO" id="GO:0019867">
    <property type="term" value="C:outer membrane"/>
    <property type="evidence" value="ECO:0007669"/>
    <property type="project" value="InterPro"/>
</dbReference>
<dbReference type="EMBL" id="PYVU01000008">
    <property type="protein sequence ID" value="PTB97676.1"/>
    <property type="molecule type" value="Genomic_DNA"/>
</dbReference>
<comment type="caution">
    <text evidence="2">The sequence shown here is derived from an EMBL/GenBank/DDBJ whole genome shotgun (WGS) entry which is preliminary data.</text>
</comment>
<dbReference type="PROSITE" id="PS51257">
    <property type="entry name" value="PROKAR_LIPOPROTEIN"/>
    <property type="match status" value="1"/>
</dbReference>
<dbReference type="Pfam" id="PF14292">
    <property type="entry name" value="SusE"/>
    <property type="match status" value="2"/>
</dbReference>
<dbReference type="InterPro" id="IPR025970">
    <property type="entry name" value="SusE"/>
</dbReference>
<dbReference type="AlphaFoldDB" id="A0A2T4DV84"/>
<accession>A0A2T4DV84</accession>